<dbReference type="InterPro" id="IPR032875">
    <property type="entry name" value="Succ_CoA_lig_flav_dom"/>
</dbReference>
<comment type="caution">
    <text evidence="2">The sequence shown here is derived from an EMBL/GenBank/DDBJ whole genome shotgun (WGS) entry which is preliminary data.</text>
</comment>
<sequence length="487" mass="51896">MPEHLYRLFHPRAVAVVGASRDPSKIGHIVLKNILSGGYPGRVYPVNPNAKEVLGLEAYPSVSRIPGQVDVVIVAVPARKVLDVVDDAGISGAEYLVVLSSGFKEVGRVDLEGELVERARRHGMRVLGPNIFGYVYTPARLNASFGPSNVLPGGVAFISQSGALGIALMGYSTVEGIGVSGVVSIGNKADIDDADILEFLREDPHTKVVVAYVEGVADGRRFLEAASSFSLRKPLVVIKAGRTEVGAKAAASHTGSLSSGPALWEGVLRQAGALQVGDVEAAFDYARLFSAFNTPPGPNVMVITNGGGAGVQATDTLAECGVHLRELPPDYVSYLRTFLPDFASTRNPVDITGGAPDEFYYLALRKALEHPEIHAVLVLYCQTMITNPLRTAEAVVRAVEEAGSGKPVVAGFMGSEEARRAISYLLERGIPAYPTPERAARALAALYRYAALRRVVERRLEYLRVAGEKAGLSCLKSVVRRSPTGLP</sequence>
<proteinExistence type="predicted"/>
<dbReference type="InterPro" id="IPR043938">
    <property type="entry name" value="Ligase_CoA_dom"/>
</dbReference>
<dbReference type="SUPFAM" id="SSF52210">
    <property type="entry name" value="Succinyl-CoA synthetase domains"/>
    <property type="match status" value="2"/>
</dbReference>
<gene>
    <name evidence="2" type="ORF">ENM88_03670</name>
</gene>
<dbReference type="Pfam" id="PF13607">
    <property type="entry name" value="Succ_CoA_lig"/>
    <property type="match status" value="1"/>
</dbReference>
<dbReference type="Gene3D" id="3.40.50.720">
    <property type="entry name" value="NAD(P)-binding Rossmann-like Domain"/>
    <property type="match status" value="1"/>
</dbReference>
<dbReference type="Gene3D" id="3.40.50.261">
    <property type="entry name" value="Succinyl-CoA synthetase domains"/>
    <property type="match status" value="2"/>
</dbReference>
<name>A0A7J3X6Q8_THEPE</name>
<reference evidence="2" key="1">
    <citation type="journal article" date="2020" name="mSystems">
        <title>Genome- and Community-Level Interaction Insights into Carbon Utilization and Element Cycling Functions of Hydrothermarchaeota in Hydrothermal Sediment.</title>
        <authorList>
            <person name="Zhou Z."/>
            <person name="Liu Y."/>
            <person name="Xu W."/>
            <person name="Pan J."/>
            <person name="Luo Z.H."/>
            <person name="Li M."/>
        </authorList>
    </citation>
    <scope>NUCLEOTIDE SEQUENCE [LARGE SCALE GENOMIC DNA]</scope>
    <source>
        <strain evidence="2">SpSt-1125</strain>
    </source>
</reference>
<evidence type="ECO:0000259" key="1">
    <source>
        <dbReference type="SMART" id="SM00881"/>
    </source>
</evidence>
<feature type="domain" description="CoA-binding" evidence="1">
    <location>
        <begin position="8"/>
        <end position="103"/>
    </location>
</feature>
<dbReference type="AlphaFoldDB" id="A0A7J3X6Q8"/>
<dbReference type="GO" id="GO:0043758">
    <property type="term" value="F:acetate-CoA ligase (ADP-forming) activity"/>
    <property type="evidence" value="ECO:0007669"/>
    <property type="project" value="InterPro"/>
</dbReference>
<dbReference type="Pfam" id="PF13380">
    <property type="entry name" value="CoA_binding_2"/>
    <property type="match status" value="1"/>
</dbReference>
<evidence type="ECO:0000313" key="2">
    <source>
        <dbReference type="EMBL" id="HHP04832.1"/>
    </source>
</evidence>
<dbReference type="SUPFAM" id="SSF51735">
    <property type="entry name" value="NAD(P)-binding Rossmann-fold domains"/>
    <property type="match status" value="1"/>
</dbReference>
<accession>A0A7J3X6Q8</accession>
<dbReference type="PANTHER" id="PTHR42793:SF1">
    <property type="entry name" value="PEPTIDYL-LYSINE N-ACETYLTRANSFERASE PATZ"/>
    <property type="match status" value="1"/>
</dbReference>
<dbReference type="Pfam" id="PF19045">
    <property type="entry name" value="Ligase_CoA_2"/>
    <property type="match status" value="1"/>
</dbReference>
<dbReference type="InterPro" id="IPR036291">
    <property type="entry name" value="NAD(P)-bd_dom_sf"/>
</dbReference>
<dbReference type="InterPro" id="IPR003781">
    <property type="entry name" value="CoA-bd"/>
</dbReference>
<dbReference type="EMBL" id="DRZM01000114">
    <property type="protein sequence ID" value="HHP04832.1"/>
    <property type="molecule type" value="Genomic_DNA"/>
</dbReference>
<organism evidence="2">
    <name type="scientific">Thermofilum pendens</name>
    <dbReference type="NCBI Taxonomy" id="2269"/>
    <lineage>
        <taxon>Archaea</taxon>
        <taxon>Thermoproteota</taxon>
        <taxon>Thermoprotei</taxon>
        <taxon>Thermofilales</taxon>
        <taxon>Thermofilaceae</taxon>
        <taxon>Thermofilum</taxon>
    </lineage>
</organism>
<dbReference type="PANTHER" id="PTHR42793">
    <property type="entry name" value="COA BINDING DOMAIN CONTAINING PROTEIN"/>
    <property type="match status" value="1"/>
</dbReference>
<protein>
    <submittedName>
        <fullName evidence="2">Acetyl CoA synthetase</fullName>
    </submittedName>
</protein>
<dbReference type="SMART" id="SM00881">
    <property type="entry name" value="CoA_binding"/>
    <property type="match status" value="1"/>
</dbReference>
<dbReference type="InterPro" id="IPR016102">
    <property type="entry name" value="Succinyl-CoA_synth-like"/>
</dbReference>